<geneLocation type="plasmid" evidence="2 3">
    <name>2</name>
</geneLocation>
<dbReference type="Proteomes" id="UP000013961">
    <property type="component" value="Plasmid 2"/>
</dbReference>
<dbReference type="RefSeq" id="WP_016341477.1">
    <property type="nucleotide sequence ID" value="NC_021279.1"/>
</dbReference>
<evidence type="ECO:0000256" key="1">
    <source>
        <dbReference type="SAM" id="MobiDB-lite"/>
    </source>
</evidence>
<gene>
    <name evidence="2" type="ORF">MASS_2p0062</name>
</gene>
<reference evidence="2 3" key="1">
    <citation type="journal article" date="2013" name="Genome Announc.">
        <title>Complete Genome Sequence of Mycobacterium massiliense Clinical Strain Asan 50594, Belonging to the Type II Genotype.</title>
        <authorList>
            <person name="Kim B.J."/>
            <person name="Kim B.R."/>
            <person name="Hong S.H."/>
            <person name="Seok S.H."/>
            <person name="Kook Y.H."/>
            <person name="Kim B.J."/>
        </authorList>
    </citation>
    <scope>NUCLEOTIDE SEQUENCE [LARGE SCALE GENOMIC DNA]</scope>
    <source>
        <strain evidence="2 3">50594</strain>
    </source>
</reference>
<evidence type="ECO:0008006" key="4">
    <source>
        <dbReference type="Google" id="ProtNLM"/>
    </source>
</evidence>
<dbReference type="SUPFAM" id="SSF140453">
    <property type="entry name" value="EsxAB dimer-like"/>
    <property type="match status" value="1"/>
</dbReference>
<sequence>MSGAFEYHPEALAGQVALQNQTAGTFEDIKARAQQKLSGIREFFDSQGAGAYEAASQIIHDGIEELKSAIFHQASTTDNSHQESVGTDMATANSIQAI</sequence>
<protein>
    <recommendedName>
        <fullName evidence="4">WXG100 family type VII secretion target</fullName>
    </recommendedName>
</protein>
<dbReference type="AlphaFoldDB" id="A0AB33AJB6"/>
<name>A0AB33AJB6_9MYCO</name>
<dbReference type="KEGG" id="mabb:MASS_2p0062"/>
<accession>A0AB33AJB6</accession>
<keyword evidence="2" id="KW-0614">Plasmid</keyword>
<evidence type="ECO:0000313" key="2">
    <source>
        <dbReference type="EMBL" id="AGM31773.1"/>
    </source>
</evidence>
<dbReference type="InterPro" id="IPR036689">
    <property type="entry name" value="ESAT-6-like_sf"/>
</dbReference>
<feature type="region of interest" description="Disordered" evidence="1">
    <location>
        <begin position="75"/>
        <end position="98"/>
    </location>
</feature>
<organism evidence="2 3">
    <name type="scientific">Mycobacteroides abscessus subsp. bolletii 50594</name>
    <dbReference type="NCBI Taxonomy" id="1303024"/>
    <lineage>
        <taxon>Bacteria</taxon>
        <taxon>Bacillati</taxon>
        <taxon>Actinomycetota</taxon>
        <taxon>Actinomycetes</taxon>
        <taxon>Mycobacteriales</taxon>
        <taxon>Mycobacteriaceae</taxon>
        <taxon>Mycobacteroides</taxon>
        <taxon>Mycobacteroides abscessus</taxon>
    </lineage>
</organism>
<proteinExistence type="predicted"/>
<evidence type="ECO:0000313" key="3">
    <source>
        <dbReference type="Proteomes" id="UP000013961"/>
    </source>
</evidence>
<dbReference type="EMBL" id="CP004376">
    <property type="protein sequence ID" value="AGM31773.1"/>
    <property type="molecule type" value="Genomic_DNA"/>
</dbReference>